<dbReference type="Pfam" id="PF00672">
    <property type="entry name" value="HAMP"/>
    <property type="match status" value="1"/>
</dbReference>
<proteinExistence type="inferred from homology"/>
<evidence type="ECO:0000256" key="2">
    <source>
        <dbReference type="ARBA" id="ARBA00022475"/>
    </source>
</evidence>
<evidence type="ECO:0000256" key="8">
    <source>
        <dbReference type="PROSITE-ProRule" id="PRU00284"/>
    </source>
</evidence>
<dbReference type="CDD" id="cd06225">
    <property type="entry name" value="HAMP"/>
    <property type="match status" value="1"/>
</dbReference>
<keyword evidence="4 9" id="KW-1133">Transmembrane helix</keyword>
<evidence type="ECO:0000259" key="11">
    <source>
        <dbReference type="PROSITE" id="PS50885"/>
    </source>
</evidence>
<dbReference type="SMART" id="SM00283">
    <property type="entry name" value="MA"/>
    <property type="match status" value="1"/>
</dbReference>
<keyword evidence="6 8" id="KW-0807">Transducer</keyword>
<evidence type="ECO:0000256" key="7">
    <source>
        <dbReference type="ARBA" id="ARBA00029447"/>
    </source>
</evidence>
<dbReference type="SMART" id="SM01049">
    <property type="entry name" value="Cache_2"/>
    <property type="match status" value="1"/>
</dbReference>
<keyword evidence="3 9" id="KW-0812">Transmembrane</keyword>
<dbReference type="Gene3D" id="1.10.287.950">
    <property type="entry name" value="Methyl-accepting chemotaxis protein"/>
    <property type="match status" value="1"/>
</dbReference>
<gene>
    <name evidence="12" type="ORF">RT723_11850</name>
</gene>
<dbReference type="InterPro" id="IPR004089">
    <property type="entry name" value="MCPsignal_dom"/>
</dbReference>
<dbReference type="CDD" id="cd11386">
    <property type="entry name" value="MCP_signal"/>
    <property type="match status" value="1"/>
</dbReference>
<dbReference type="PROSITE" id="PS50885">
    <property type="entry name" value="HAMP"/>
    <property type="match status" value="1"/>
</dbReference>
<feature type="domain" description="HAMP" evidence="11">
    <location>
        <begin position="221"/>
        <end position="275"/>
    </location>
</feature>
<dbReference type="Pfam" id="PF08269">
    <property type="entry name" value="dCache_2"/>
    <property type="match status" value="1"/>
</dbReference>
<dbReference type="EMBL" id="JAWCUA010000009">
    <property type="protein sequence ID" value="MDU0113679.1"/>
    <property type="molecule type" value="Genomic_DNA"/>
</dbReference>
<evidence type="ECO:0000259" key="10">
    <source>
        <dbReference type="PROSITE" id="PS50111"/>
    </source>
</evidence>
<keyword evidence="2" id="KW-1003">Cell membrane</keyword>
<dbReference type="PROSITE" id="PS50111">
    <property type="entry name" value="CHEMOTAXIS_TRANSDUC_2"/>
    <property type="match status" value="1"/>
</dbReference>
<dbReference type="Gene3D" id="3.30.450.20">
    <property type="entry name" value="PAS domain"/>
    <property type="match status" value="1"/>
</dbReference>
<dbReference type="SUPFAM" id="SSF58104">
    <property type="entry name" value="Methyl-accepting chemotaxis protein (MCP) signaling domain"/>
    <property type="match status" value="1"/>
</dbReference>
<comment type="subcellular location">
    <subcellularLocation>
        <location evidence="1">Cell membrane</location>
        <topology evidence="1">Multi-pass membrane protein</topology>
    </subcellularLocation>
</comment>
<evidence type="ECO:0000313" key="13">
    <source>
        <dbReference type="Proteomes" id="UP001257914"/>
    </source>
</evidence>
<keyword evidence="13" id="KW-1185">Reference proteome</keyword>
<evidence type="ECO:0000313" key="12">
    <source>
        <dbReference type="EMBL" id="MDU0113679.1"/>
    </source>
</evidence>
<comment type="caution">
    <text evidence="12">The sequence shown here is derived from an EMBL/GenBank/DDBJ whole genome shotgun (WGS) entry which is preliminary data.</text>
</comment>
<feature type="domain" description="Methyl-accepting transducer" evidence="10">
    <location>
        <begin position="280"/>
        <end position="516"/>
    </location>
</feature>
<dbReference type="Pfam" id="PF00015">
    <property type="entry name" value="MCPsignal"/>
    <property type="match status" value="1"/>
</dbReference>
<dbReference type="InterPro" id="IPR033480">
    <property type="entry name" value="sCache_2"/>
</dbReference>
<dbReference type="Proteomes" id="UP001257914">
    <property type="component" value="Unassembled WGS sequence"/>
</dbReference>
<accession>A0ABU3R1Y1</accession>
<sequence>MANRSIKFKVLSVALLPLVLTAIAITFLATSQSEQMSEKNQEQLRASLFTEKKAQLDSFIELAITSVANAKSDEAKKTILRNLRYQQGSNYFFVYDTKGNQVVSADSPEREGKNFLNSKSPQGRYLVKEYIEQARNGGGYVEYTWPKPNSSKPSPKLAKAVMIPSTNWIIATGFYIDELEQTLAVLKTENQEMLSTSIFKIISLAIVLLVIMSAISIKLVQTITKPINHAVSALDEIANGDGDLTKRLDESKGHELGALSAAFNLFATKIADMVKQINGSTQILSSSSVKLTQLMDQAESGVQRQHSESDQVATAMNEMSATALDVAQSASNAARAAHEAEDQVTDASKILDGAIEVINGLGDQVNIGVEVIGNLGEESKNIGGVIEVIRGIAEQTNLLALNAAIEAARAGEQGRGFSVVADEVRTLAARTASSTEEIQRMIVKLQGGTDEAVHAITEINEKCIHTVTEAERVDSALKAIRHSVTTINDMNSQIATAAEEQTMVSETINQNVHQIVAVAQETADGTAEATSISKQLNDVALDMSKLVGQYRT</sequence>
<evidence type="ECO:0000256" key="5">
    <source>
        <dbReference type="ARBA" id="ARBA00023136"/>
    </source>
</evidence>
<keyword evidence="5 9" id="KW-0472">Membrane</keyword>
<protein>
    <submittedName>
        <fullName evidence="12">Methyl-accepting chemotaxis protein</fullName>
    </submittedName>
</protein>
<organism evidence="12 13">
    <name type="scientific">Psychrosphaera aquimarina</name>
    <dbReference type="NCBI Taxonomy" id="2044854"/>
    <lineage>
        <taxon>Bacteria</taxon>
        <taxon>Pseudomonadati</taxon>
        <taxon>Pseudomonadota</taxon>
        <taxon>Gammaproteobacteria</taxon>
        <taxon>Alteromonadales</taxon>
        <taxon>Pseudoalteromonadaceae</taxon>
        <taxon>Psychrosphaera</taxon>
    </lineage>
</organism>
<reference evidence="12 13" key="1">
    <citation type="submission" date="2023-10" db="EMBL/GenBank/DDBJ databases">
        <title>Psychrosphaera aquimaarina strain SW33 isolated from seawater.</title>
        <authorList>
            <person name="Bayburt H."/>
            <person name="Kim J.M."/>
            <person name="Choi B.J."/>
            <person name="Jeon C.O."/>
        </authorList>
    </citation>
    <scope>NUCLEOTIDE SEQUENCE [LARGE SCALE GENOMIC DNA]</scope>
    <source>
        <strain evidence="12 13">KCTC 52743</strain>
    </source>
</reference>
<evidence type="ECO:0000256" key="6">
    <source>
        <dbReference type="ARBA" id="ARBA00023224"/>
    </source>
</evidence>
<name>A0ABU3R1Y1_9GAMM</name>
<evidence type="ECO:0000256" key="1">
    <source>
        <dbReference type="ARBA" id="ARBA00004651"/>
    </source>
</evidence>
<evidence type="ECO:0000256" key="3">
    <source>
        <dbReference type="ARBA" id="ARBA00022692"/>
    </source>
</evidence>
<feature type="transmembrane region" description="Helical" evidence="9">
    <location>
        <begin position="198"/>
        <end position="220"/>
    </location>
</feature>
<evidence type="ECO:0000256" key="4">
    <source>
        <dbReference type="ARBA" id="ARBA00022989"/>
    </source>
</evidence>
<dbReference type="InterPro" id="IPR003660">
    <property type="entry name" value="HAMP_dom"/>
</dbReference>
<comment type="similarity">
    <text evidence="7">Belongs to the methyl-accepting chemotaxis (MCP) protein family.</text>
</comment>
<dbReference type="InterPro" id="IPR004010">
    <property type="entry name" value="Double_Cache_2"/>
</dbReference>
<dbReference type="PANTHER" id="PTHR32089">
    <property type="entry name" value="METHYL-ACCEPTING CHEMOTAXIS PROTEIN MCPB"/>
    <property type="match status" value="1"/>
</dbReference>
<evidence type="ECO:0000256" key="9">
    <source>
        <dbReference type="SAM" id="Phobius"/>
    </source>
</evidence>
<dbReference type="RefSeq" id="WP_315947300.1">
    <property type="nucleotide sequence ID" value="NZ_JAWCUA010000009.1"/>
</dbReference>
<dbReference type="SMART" id="SM00304">
    <property type="entry name" value="HAMP"/>
    <property type="match status" value="1"/>
</dbReference>
<dbReference type="PANTHER" id="PTHR32089:SF119">
    <property type="entry name" value="METHYL-ACCEPTING CHEMOTAXIS PROTEIN CTPL"/>
    <property type="match status" value="1"/>
</dbReference>